<dbReference type="Proteomes" id="UP000290287">
    <property type="component" value="Unassembled WGS sequence"/>
</dbReference>
<accession>A0A4Q0Z093</accession>
<dbReference type="InterPro" id="IPR005625">
    <property type="entry name" value="PepSY-ass_TM"/>
</dbReference>
<evidence type="ECO:0000256" key="1">
    <source>
        <dbReference type="SAM" id="Phobius"/>
    </source>
</evidence>
<organism evidence="2 3">
    <name type="scientific">Veronia nyctiphanis</name>
    <dbReference type="NCBI Taxonomy" id="1278244"/>
    <lineage>
        <taxon>Bacteria</taxon>
        <taxon>Pseudomonadati</taxon>
        <taxon>Pseudomonadota</taxon>
        <taxon>Gammaproteobacteria</taxon>
        <taxon>Vibrionales</taxon>
        <taxon>Vibrionaceae</taxon>
        <taxon>Veronia</taxon>
    </lineage>
</organism>
<feature type="transmembrane region" description="Helical" evidence="1">
    <location>
        <begin position="287"/>
        <end position="308"/>
    </location>
</feature>
<feature type="transmembrane region" description="Helical" evidence="1">
    <location>
        <begin position="247"/>
        <end position="267"/>
    </location>
</feature>
<feature type="transmembrane region" description="Helical" evidence="1">
    <location>
        <begin position="222"/>
        <end position="240"/>
    </location>
</feature>
<sequence>MGLPFHIMYAFTGLVFNLVIVYQISYAVLLYQGDQERLLQAAGFNEPHIEESGNALPMSGLNALVEKAKADIGNQPFRRIVIEHFGDTSAVAIFQNRSVDHFSTQAEVHYRFSDQSQTYITHDNYDNAVRSGLQVIASLHFGDFAGYGLRIAFFLFGIATCYIIITGNLMWVEKRAKQRNYSQRGLNFVRRLTVGGFIGVVLATSVGFLAARLLSADLPERAQYLEQLVYFTWILSVIFAQVMKKSGVAASVLLYLSGSCFIATLVADWTLVGIEISQLVMLGHVDILIVEALLITLGVTAIITARYVRKQSRKDSAPTQEISLQKQAVLNQ</sequence>
<keyword evidence="3" id="KW-1185">Reference proteome</keyword>
<dbReference type="Pfam" id="PF03929">
    <property type="entry name" value="PepSY_TM"/>
    <property type="match status" value="1"/>
</dbReference>
<feature type="transmembrane region" description="Helical" evidence="1">
    <location>
        <begin position="151"/>
        <end position="171"/>
    </location>
</feature>
<dbReference type="PANTHER" id="PTHR34219">
    <property type="entry name" value="IRON-REGULATED INNER MEMBRANE PROTEIN-RELATED"/>
    <property type="match status" value="1"/>
</dbReference>
<keyword evidence="1" id="KW-0812">Transmembrane</keyword>
<comment type="caution">
    <text evidence="2">The sequence shown here is derived from an EMBL/GenBank/DDBJ whole genome shotgun (WGS) entry which is preliminary data.</text>
</comment>
<protein>
    <submittedName>
        <fullName evidence="2">Uncharacterized protein</fullName>
    </submittedName>
</protein>
<keyword evidence="1" id="KW-0472">Membrane</keyword>
<gene>
    <name evidence="2" type="ORF">CS022_00955</name>
</gene>
<evidence type="ECO:0000313" key="3">
    <source>
        <dbReference type="Proteomes" id="UP000290287"/>
    </source>
</evidence>
<proteinExistence type="predicted"/>
<dbReference type="EMBL" id="PEIB01000001">
    <property type="protein sequence ID" value="RXJ74821.1"/>
    <property type="molecule type" value="Genomic_DNA"/>
</dbReference>
<keyword evidence="1" id="KW-1133">Transmembrane helix</keyword>
<evidence type="ECO:0000313" key="2">
    <source>
        <dbReference type="EMBL" id="RXJ74821.1"/>
    </source>
</evidence>
<feature type="transmembrane region" description="Helical" evidence="1">
    <location>
        <begin position="7"/>
        <end position="29"/>
    </location>
</feature>
<name>A0A4Q0Z093_9GAMM</name>
<reference evidence="2 3" key="1">
    <citation type="submission" date="2017-10" db="EMBL/GenBank/DDBJ databases">
        <title>Nyctiphanis sp. nov., isolated from the stomach of the euphausiid Nyctiphanes simplex (Hansen, 1911) in the Gulf of California.</title>
        <authorList>
            <person name="Gomez-Gil B."/>
            <person name="Aguilar-Mendez M."/>
            <person name="Lopez-Cortes A."/>
            <person name="Gomez-Gutierrez J."/>
            <person name="Roque A."/>
            <person name="Lang E."/>
            <person name="Gonzalez-Castillo A."/>
        </authorList>
    </citation>
    <scope>NUCLEOTIDE SEQUENCE [LARGE SCALE GENOMIC DNA]</scope>
    <source>
        <strain evidence="2 3">CAIM 600</strain>
    </source>
</reference>
<dbReference type="AlphaFoldDB" id="A0A4Q0Z093"/>
<dbReference type="PANTHER" id="PTHR34219:SF4">
    <property type="entry name" value="PEPSY DOMAIN-CONTAINING PROTEIN"/>
    <property type="match status" value="1"/>
</dbReference>
<feature type="transmembrane region" description="Helical" evidence="1">
    <location>
        <begin position="192"/>
        <end position="210"/>
    </location>
</feature>